<name>H5THD2_GORO1</name>
<dbReference type="Proteomes" id="UP000005038">
    <property type="component" value="Unassembled WGS sequence"/>
</dbReference>
<comment type="caution">
    <text evidence="1">The sequence shown here is derived from an EMBL/GenBank/DDBJ whole genome shotgun (WGS) entry which is preliminary data.</text>
</comment>
<dbReference type="AlphaFoldDB" id="H5THD2"/>
<evidence type="ECO:0000313" key="1">
    <source>
        <dbReference type="EMBL" id="GAB32890.1"/>
    </source>
</evidence>
<sequence>MPRPVVTVLALLMDAVLAPLMDAVPVHLVDAVLVLLVDAVPGRRAVTERVRRPVTVVRCRMRRGAVGRSSRVRAGVGISECCPIRSIDCLR</sequence>
<gene>
    <name evidence="1" type="ORF">GOOTI_032_00070</name>
</gene>
<proteinExistence type="predicted"/>
<dbReference type="EMBL" id="BAFB01000032">
    <property type="protein sequence ID" value="GAB32890.1"/>
    <property type="molecule type" value="Genomic_DNA"/>
</dbReference>
<evidence type="ECO:0000313" key="2">
    <source>
        <dbReference type="Proteomes" id="UP000005038"/>
    </source>
</evidence>
<keyword evidence="2" id="KW-1185">Reference proteome</keyword>
<dbReference type="STRING" id="1108044.GOOTI_032_00070"/>
<reference evidence="1" key="1">
    <citation type="submission" date="2012-02" db="EMBL/GenBank/DDBJ databases">
        <title>Whole genome shotgun sequence of Gordonia otitidis NBRC 100426.</title>
        <authorList>
            <person name="Yoshida I."/>
            <person name="Hosoyama A."/>
            <person name="Tsuchikane K."/>
            <person name="Katsumata H."/>
            <person name="Yamazaki S."/>
            <person name="Fujita N."/>
        </authorList>
    </citation>
    <scope>NUCLEOTIDE SEQUENCE [LARGE SCALE GENOMIC DNA]</scope>
    <source>
        <strain evidence="1">NBRC 100426</strain>
    </source>
</reference>
<organism evidence="1 2">
    <name type="scientific">Gordonia otitidis (strain DSM 44809 / CCUG 52243 / JCM 12355 / NBRC 100426 / IFM 10032)</name>
    <dbReference type="NCBI Taxonomy" id="1108044"/>
    <lineage>
        <taxon>Bacteria</taxon>
        <taxon>Bacillati</taxon>
        <taxon>Actinomycetota</taxon>
        <taxon>Actinomycetes</taxon>
        <taxon>Mycobacteriales</taxon>
        <taxon>Gordoniaceae</taxon>
        <taxon>Gordonia</taxon>
    </lineage>
</organism>
<protein>
    <submittedName>
        <fullName evidence="1">Uncharacterized protein</fullName>
    </submittedName>
</protein>
<accession>H5THD2</accession>